<keyword evidence="2" id="KW-1133">Transmembrane helix</keyword>
<organism evidence="3 4">
    <name type="scientific">Tetracentron sinense</name>
    <name type="common">Spur-leaf</name>
    <dbReference type="NCBI Taxonomy" id="13715"/>
    <lineage>
        <taxon>Eukaryota</taxon>
        <taxon>Viridiplantae</taxon>
        <taxon>Streptophyta</taxon>
        <taxon>Embryophyta</taxon>
        <taxon>Tracheophyta</taxon>
        <taxon>Spermatophyta</taxon>
        <taxon>Magnoliopsida</taxon>
        <taxon>Trochodendrales</taxon>
        <taxon>Trochodendraceae</taxon>
        <taxon>Tetracentron</taxon>
    </lineage>
</organism>
<comment type="caution">
    <text evidence="3">The sequence shown here is derived from an EMBL/GenBank/DDBJ whole genome shotgun (WGS) entry which is preliminary data.</text>
</comment>
<evidence type="ECO:0000313" key="3">
    <source>
        <dbReference type="EMBL" id="KAF8390665.1"/>
    </source>
</evidence>
<gene>
    <name evidence="3" type="ORF">HHK36_025192</name>
</gene>
<protein>
    <submittedName>
        <fullName evidence="3">Uncharacterized protein</fullName>
    </submittedName>
</protein>
<dbReference type="PANTHER" id="PTHR34781:SF2">
    <property type="entry name" value="TRANSMEMBRANE PROTEIN"/>
    <property type="match status" value="1"/>
</dbReference>
<feature type="transmembrane region" description="Helical" evidence="2">
    <location>
        <begin position="91"/>
        <end position="116"/>
    </location>
</feature>
<feature type="transmembrane region" description="Helical" evidence="2">
    <location>
        <begin position="61"/>
        <end position="84"/>
    </location>
</feature>
<keyword evidence="4" id="KW-1185">Reference proteome</keyword>
<evidence type="ECO:0000313" key="4">
    <source>
        <dbReference type="Proteomes" id="UP000655225"/>
    </source>
</evidence>
<sequence length="215" mass="23133">MRGQDQDQHSRVFNELCSLVLNILRSPLLPIPFSDPPPPPVMAPSVSSSSRPMTTTQVSPAGFASLLLGVSLALMLCGSVTFFIGFMLMPWVLGLVMVFYMVGIVSNLSGLGRAIFCPPAAPVPPGKEMPGDVNTDSDEEDSDEAKEDDGMKENGQPADFGDLKYVRIDGPVISVRPPLRVSDYVLVVEMPSTTLDTILQAIRDFSHAVKLPGSK</sequence>
<keyword evidence="2" id="KW-0812">Transmembrane</keyword>
<dbReference type="EMBL" id="JABCRI010000018">
    <property type="protein sequence ID" value="KAF8390665.1"/>
    <property type="molecule type" value="Genomic_DNA"/>
</dbReference>
<keyword evidence="2" id="KW-0472">Membrane</keyword>
<feature type="compositionally biased region" description="Acidic residues" evidence="1">
    <location>
        <begin position="135"/>
        <end position="147"/>
    </location>
</feature>
<dbReference type="Proteomes" id="UP000655225">
    <property type="component" value="Unassembled WGS sequence"/>
</dbReference>
<accession>A0A834YM73</accession>
<evidence type="ECO:0000256" key="2">
    <source>
        <dbReference type="SAM" id="Phobius"/>
    </source>
</evidence>
<proteinExistence type="predicted"/>
<feature type="region of interest" description="Disordered" evidence="1">
    <location>
        <begin position="123"/>
        <end position="158"/>
    </location>
</feature>
<reference evidence="3 4" key="1">
    <citation type="submission" date="2020-04" db="EMBL/GenBank/DDBJ databases">
        <title>Plant Genome Project.</title>
        <authorList>
            <person name="Zhang R.-G."/>
        </authorList>
    </citation>
    <scope>NUCLEOTIDE SEQUENCE [LARGE SCALE GENOMIC DNA]</scope>
    <source>
        <strain evidence="3">YNK0</strain>
        <tissue evidence="3">Leaf</tissue>
    </source>
</reference>
<dbReference type="PANTHER" id="PTHR34781">
    <property type="entry name" value="TRANSMEMBRANE PROTEIN"/>
    <property type="match status" value="1"/>
</dbReference>
<name>A0A834YM73_TETSI</name>
<evidence type="ECO:0000256" key="1">
    <source>
        <dbReference type="SAM" id="MobiDB-lite"/>
    </source>
</evidence>
<dbReference type="AlphaFoldDB" id="A0A834YM73"/>
<dbReference type="OMA" id="MKENGQP"/>
<dbReference type="OrthoDB" id="1936751at2759"/>